<dbReference type="Gene3D" id="3.30.310.210">
    <property type="match status" value="1"/>
</dbReference>
<dbReference type="InterPro" id="IPR004088">
    <property type="entry name" value="KH_dom_type_1"/>
</dbReference>
<feature type="domain" description="K Homology" evidence="3">
    <location>
        <begin position="152"/>
        <end position="225"/>
    </location>
</feature>
<reference evidence="4 5" key="1">
    <citation type="submission" date="2024-01" db="EMBL/GenBank/DDBJ databases">
        <title>The genomes of 5 underutilized Papilionoideae crops provide insights into root nodulation and disease resistanc.</title>
        <authorList>
            <person name="Jiang F."/>
        </authorList>
    </citation>
    <scope>NUCLEOTIDE SEQUENCE [LARGE SCALE GENOMIC DNA]</scope>
    <source>
        <strain evidence="4">DUOXIRENSHENG_FW03</strain>
        <tissue evidence="4">Leaves</tissue>
    </source>
</reference>
<dbReference type="SUPFAM" id="SSF54791">
    <property type="entry name" value="Eukaryotic type KH-domain (KH-domain type I)"/>
    <property type="match status" value="3"/>
</dbReference>
<dbReference type="Gene3D" id="3.30.1370.10">
    <property type="entry name" value="K Homology domain, type 1"/>
    <property type="match status" value="1"/>
</dbReference>
<proteinExistence type="predicted"/>
<dbReference type="CDD" id="cd22460">
    <property type="entry name" value="KH-I_PEPPER_rpt2_like"/>
    <property type="match status" value="1"/>
</dbReference>
<keyword evidence="1" id="KW-0677">Repeat</keyword>
<keyword evidence="2" id="KW-0694">RNA-binding</keyword>
<protein>
    <recommendedName>
        <fullName evidence="3">K Homology domain-containing protein</fullName>
    </recommendedName>
</protein>
<name>A0AAN9SIB6_PSOTE</name>
<comment type="caution">
    <text evidence="4">The sequence shown here is derived from an EMBL/GenBank/DDBJ whole genome shotgun (WGS) entry which is preliminary data.</text>
</comment>
<keyword evidence="5" id="KW-1185">Reference proteome</keyword>
<dbReference type="PANTHER" id="PTHR10288">
    <property type="entry name" value="KH DOMAIN CONTAINING RNA BINDING PROTEIN"/>
    <property type="match status" value="1"/>
</dbReference>
<dbReference type="Pfam" id="PF00013">
    <property type="entry name" value="KH_1"/>
    <property type="match status" value="3"/>
</dbReference>
<dbReference type="EMBL" id="JAYMYS010000004">
    <property type="protein sequence ID" value="KAK7396411.1"/>
    <property type="molecule type" value="Genomic_DNA"/>
</dbReference>
<organism evidence="4 5">
    <name type="scientific">Psophocarpus tetragonolobus</name>
    <name type="common">Winged bean</name>
    <name type="synonym">Dolichos tetragonolobus</name>
    <dbReference type="NCBI Taxonomy" id="3891"/>
    <lineage>
        <taxon>Eukaryota</taxon>
        <taxon>Viridiplantae</taxon>
        <taxon>Streptophyta</taxon>
        <taxon>Embryophyta</taxon>
        <taxon>Tracheophyta</taxon>
        <taxon>Spermatophyta</taxon>
        <taxon>Magnoliopsida</taxon>
        <taxon>eudicotyledons</taxon>
        <taxon>Gunneridae</taxon>
        <taxon>Pentapetalae</taxon>
        <taxon>rosids</taxon>
        <taxon>fabids</taxon>
        <taxon>Fabales</taxon>
        <taxon>Fabaceae</taxon>
        <taxon>Papilionoideae</taxon>
        <taxon>50 kb inversion clade</taxon>
        <taxon>NPAAA clade</taxon>
        <taxon>indigoferoid/millettioid clade</taxon>
        <taxon>Phaseoleae</taxon>
        <taxon>Psophocarpus</taxon>
    </lineage>
</organism>
<dbReference type="CDD" id="cd22459">
    <property type="entry name" value="KH-I_PEPPER_rpt1_like"/>
    <property type="match status" value="1"/>
</dbReference>
<evidence type="ECO:0000259" key="3">
    <source>
        <dbReference type="SMART" id="SM00322"/>
    </source>
</evidence>
<evidence type="ECO:0000256" key="1">
    <source>
        <dbReference type="ARBA" id="ARBA00022737"/>
    </source>
</evidence>
<dbReference type="InterPro" id="IPR004087">
    <property type="entry name" value="KH_dom"/>
</dbReference>
<feature type="domain" description="K Homology" evidence="3">
    <location>
        <begin position="428"/>
        <end position="498"/>
    </location>
</feature>
<dbReference type="PROSITE" id="PS50084">
    <property type="entry name" value="KH_TYPE_1"/>
    <property type="match status" value="3"/>
</dbReference>
<dbReference type="GO" id="GO:0003723">
    <property type="term" value="F:RNA binding"/>
    <property type="evidence" value="ECO:0007669"/>
    <property type="project" value="UniProtKB-UniRule"/>
</dbReference>
<dbReference type="AlphaFoldDB" id="A0AAN9SIB6"/>
<feature type="domain" description="K Homology" evidence="3">
    <location>
        <begin position="243"/>
        <end position="318"/>
    </location>
</feature>
<sequence>MRSILVKPKFCAAQYPFAPSLLSPIINIPMAEHGFDGHDVGYVPEDPNFPQSHPDEHDVGTVIDSSGFPHLLPDEDDAGNLVEDANFPENHFQGHEHALGVLPGDVDSPQQEHVEEGHVAGDVTENFDSLPPPGSEIDSKGSEIKKWPGWPGENVFRMLVPVQKVGSIIGRKGEFIKKITEETKARIKILDGPPGISERAVMVSAKEEPDRPIPPAVDGLLRVHKQVINVDRDPADSVLAAGRSVVTRLLVADTQAGSLIGKQGSTIKSIQDGSGCTIRVLGSENLPVFALRDDSIVEIQGESAGVHKAVELIAVHLRKFLVDRSIVGVFETQMQMPDVRVNQNVPPHQNWGPPPQGFHAPAGGGAGPAFAPNHQYMPPSHHYDSYYPPTELPPMDKHLHQGPPPAYARDASMGIHSSSAQPQQSVVTKVTQHMQIPLSYADAVIGASGTNISYIRRASGASITIQETRGVPGEMTVEISGTSSQIQAAQQLVQNFMAEAANATQDPMGGSVSQGYSAYPTNAPVYASPPSSTGGHTGHAPSADYGNVYGTNYGY</sequence>
<gene>
    <name evidence="4" type="ORF">VNO78_17404</name>
</gene>
<accession>A0AAN9SIB6</accession>
<dbReference type="CDD" id="cd22461">
    <property type="entry name" value="KH-I_PEPPER_like_rpt3"/>
    <property type="match status" value="1"/>
</dbReference>
<evidence type="ECO:0000313" key="4">
    <source>
        <dbReference type="EMBL" id="KAK7396411.1"/>
    </source>
</evidence>
<evidence type="ECO:0000313" key="5">
    <source>
        <dbReference type="Proteomes" id="UP001386955"/>
    </source>
</evidence>
<dbReference type="Proteomes" id="UP001386955">
    <property type="component" value="Unassembled WGS sequence"/>
</dbReference>
<dbReference type="SMART" id="SM00322">
    <property type="entry name" value="KH"/>
    <property type="match status" value="3"/>
</dbReference>
<evidence type="ECO:0000256" key="2">
    <source>
        <dbReference type="PROSITE-ProRule" id="PRU00117"/>
    </source>
</evidence>
<dbReference type="InterPro" id="IPR036612">
    <property type="entry name" value="KH_dom_type_1_sf"/>
</dbReference>